<keyword evidence="1" id="KW-0343">GTPase activation</keyword>
<evidence type="ECO:0000313" key="5">
    <source>
        <dbReference type="EMBL" id="CAF3926935.1"/>
    </source>
</evidence>
<proteinExistence type="predicted"/>
<dbReference type="GO" id="GO:0048471">
    <property type="term" value="C:perinuclear region of cytoplasm"/>
    <property type="evidence" value="ECO:0007669"/>
    <property type="project" value="TreeGrafter"/>
</dbReference>
<dbReference type="InterPro" id="IPR027038">
    <property type="entry name" value="RanGap"/>
</dbReference>
<keyword evidence="6" id="KW-1185">Reference proteome</keyword>
<evidence type="ECO:0000256" key="2">
    <source>
        <dbReference type="ARBA" id="ARBA00022614"/>
    </source>
</evidence>
<dbReference type="GO" id="GO:0005634">
    <property type="term" value="C:nucleus"/>
    <property type="evidence" value="ECO:0007669"/>
    <property type="project" value="TreeGrafter"/>
</dbReference>
<dbReference type="GO" id="GO:0005096">
    <property type="term" value="F:GTPase activator activity"/>
    <property type="evidence" value="ECO:0007669"/>
    <property type="project" value="UniProtKB-KW"/>
</dbReference>
<dbReference type="GO" id="GO:0031267">
    <property type="term" value="F:small GTPase binding"/>
    <property type="evidence" value="ECO:0007669"/>
    <property type="project" value="TreeGrafter"/>
</dbReference>
<sequence length="222" mass="23737">MIYKAKHSIHVREIKTPHVCLQAPFAPSSGYSKLQFSPLSPAKPPPAGTQLKISSVSETYSTKLSKEVNEIIEKLRSNDRRTLDIGSNNISAEGAKAIAEALKTNQTLTALDIENNNISAEGAIAEALKTNQTLTALGINSNNISAEGAKAIAEALKTNQTLTTLHMYNNNITDAGAKAIAEALKTNQTLTTLDIRSNNISDAGAKAIAEAVKKYKVCKVYD</sequence>
<dbReference type="InterPro" id="IPR001611">
    <property type="entry name" value="Leu-rich_rpt"/>
</dbReference>
<dbReference type="SMART" id="SM00368">
    <property type="entry name" value="LRR_RI"/>
    <property type="match status" value="5"/>
</dbReference>
<protein>
    <submittedName>
        <fullName evidence="4">Uncharacterized protein</fullName>
    </submittedName>
</protein>
<evidence type="ECO:0000313" key="4">
    <source>
        <dbReference type="EMBL" id="CAF1163317.1"/>
    </source>
</evidence>
<dbReference type="Pfam" id="PF13516">
    <property type="entry name" value="LRR_6"/>
    <property type="match status" value="5"/>
</dbReference>
<reference evidence="4" key="1">
    <citation type="submission" date="2021-02" db="EMBL/GenBank/DDBJ databases">
        <authorList>
            <person name="Nowell W R."/>
        </authorList>
    </citation>
    <scope>NUCLEOTIDE SEQUENCE</scope>
</reference>
<dbReference type="Proteomes" id="UP000663829">
    <property type="component" value="Unassembled WGS sequence"/>
</dbReference>
<evidence type="ECO:0000313" key="6">
    <source>
        <dbReference type="Proteomes" id="UP000663829"/>
    </source>
</evidence>
<name>A0A814TM70_9BILA</name>
<dbReference type="GO" id="GO:0005829">
    <property type="term" value="C:cytosol"/>
    <property type="evidence" value="ECO:0007669"/>
    <property type="project" value="TreeGrafter"/>
</dbReference>
<dbReference type="SUPFAM" id="SSF52047">
    <property type="entry name" value="RNI-like"/>
    <property type="match status" value="1"/>
</dbReference>
<dbReference type="InterPro" id="IPR032675">
    <property type="entry name" value="LRR_dom_sf"/>
</dbReference>
<dbReference type="PANTHER" id="PTHR24113:SF12">
    <property type="entry name" value="RAN GTPASE-ACTIVATING PROTEIN 1"/>
    <property type="match status" value="1"/>
</dbReference>
<keyword evidence="2" id="KW-0433">Leucine-rich repeat</keyword>
<dbReference type="Proteomes" id="UP000681722">
    <property type="component" value="Unassembled WGS sequence"/>
</dbReference>
<dbReference type="GO" id="GO:0006913">
    <property type="term" value="P:nucleocytoplasmic transport"/>
    <property type="evidence" value="ECO:0007669"/>
    <property type="project" value="TreeGrafter"/>
</dbReference>
<dbReference type="PANTHER" id="PTHR24113">
    <property type="entry name" value="RAN GTPASE-ACTIVATING PROTEIN 1"/>
    <property type="match status" value="1"/>
</dbReference>
<comment type="caution">
    <text evidence="4">The sequence shown here is derived from an EMBL/GenBank/DDBJ whole genome shotgun (WGS) entry which is preliminary data.</text>
</comment>
<accession>A0A814TM70</accession>
<dbReference type="EMBL" id="CAJNOQ010007282">
    <property type="protein sequence ID" value="CAF1163317.1"/>
    <property type="molecule type" value="Genomic_DNA"/>
</dbReference>
<dbReference type="Gene3D" id="3.80.10.10">
    <property type="entry name" value="Ribonuclease Inhibitor"/>
    <property type="match status" value="2"/>
</dbReference>
<gene>
    <name evidence="4" type="ORF">GPM918_LOCUS21794</name>
    <name evidence="5" type="ORF">SRO942_LOCUS21792</name>
</gene>
<dbReference type="EMBL" id="CAJOBC010007281">
    <property type="protein sequence ID" value="CAF3926935.1"/>
    <property type="molecule type" value="Genomic_DNA"/>
</dbReference>
<evidence type="ECO:0000256" key="3">
    <source>
        <dbReference type="ARBA" id="ARBA00022737"/>
    </source>
</evidence>
<organism evidence="4 6">
    <name type="scientific">Didymodactylos carnosus</name>
    <dbReference type="NCBI Taxonomy" id="1234261"/>
    <lineage>
        <taxon>Eukaryota</taxon>
        <taxon>Metazoa</taxon>
        <taxon>Spiralia</taxon>
        <taxon>Gnathifera</taxon>
        <taxon>Rotifera</taxon>
        <taxon>Eurotatoria</taxon>
        <taxon>Bdelloidea</taxon>
        <taxon>Philodinida</taxon>
        <taxon>Philodinidae</taxon>
        <taxon>Didymodactylos</taxon>
    </lineage>
</organism>
<evidence type="ECO:0000256" key="1">
    <source>
        <dbReference type="ARBA" id="ARBA00022468"/>
    </source>
</evidence>
<keyword evidence="3" id="KW-0677">Repeat</keyword>
<dbReference type="AlphaFoldDB" id="A0A814TM70"/>
<dbReference type="OrthoDB" id="120976at2759"/>